<proteinExistence type="predicted"/>
<name>A0A0E9U4G0_ANGAN</name>
<evidence type="ECO:0000313" key="2">
    <source>
        <dbReference type="EMBL" id="JAH60716.1"/>
    </source>
</evidence>
<accession>A0A0E9U4G0</accession>
<feature type="transmembrane region" description="Helical" evidence="1">
    <location>
        <begin position="12"/>
        <end position="32"/>
    </location>
</feature>
<keyword evidence="1" id="KW-1133">Transmembrane helix</keyword>
<keyword evidence="1" id="KW-0812">Transmembrane</keyword>
<reference evidence="2" key="1">
    <citation type="submission" date="2014-11" db="EMBL/GenBank/DDBJ databases">
        <authorList>
            <person name="Amaro Gonzalez C."/>
        </authorList>
    </citation>
    <scope>NUCLEOTIDE SEQUENCE</scope>
</reference>
<dbReference type="EMBL" id="GBXM01047861">
    <property type="protein sequence ID" value="JAH60716.1"/>
    <property type="molecule type" value="Transcribed_RNA"/>
</dbReference>
<dbReference type="AlphaFoldDB" id="A0A0E9U4G0"/>
<sequence length="33" mass="3721">MPVLPSCCRMLTAPLLSYVFIVSLLSHCFLMFS</sequence>
<protein>
    <submittedName>
        <fullName evidence="2">Uncharacterized protein</fullName>
    </submittedName>
</protein>
<reference evidence="2" key="2">
    <citation type="journal article" date="2015" name="Fish Shellfish Immunol.">
        <title>Early steps in the European eel (Anguilla anguilla)-Vibrio vulnificus interaction in the gills: Role of the RtxA13 toxin.</title>
        <authorList>
            <person name="Callol A."/>
            <person name="Pajuelo D."/>
            <person name="Ebbesson L."/>
            <person name="Teles M."/>
            <person name="MacKenzie S."/>
            <person name="Amaro C."/>
        </authorList>
    </citation>
    <scope>NUCLEOTIDE SEQUENCE</scope>
</reference>
<keyword evidence="1" id="KW-0472">Membrane</keyword>
<organism evidence="2">
    <name type="scientific">Anguilla anguilla</name>
    <name type="common">European freshwater eel</name>
    <name type="synonym">Muraena anguilla</name>
    <dbReference type="NCBI Taxonomy" id="7936"/>
    <lineage>
        <taxon>Eukaryota</taxon>
        <taxon>Metazoa</taxon>
        <taxon>Chordata</taxon>
        <taxon>Craniata</taxon>
        <taxon>Vertebrata</taxon>
        <taxon>Euteleostomi</taxon>
        <taxon>Actinopterygii</taxon>
        <taxon>Neopterygii</taxon>
        <taxon>Teleostei</taxon>
        <taxon>Anguilliformes</taxon>
        <taxon>Anguillidae</taxon>
        <taxon>Anguilla</taxon>
    </lineage>
</organism>
<evidence type="ECO:0000256" key="1">
    <source>
        <dbReference type="SAM" id="Phobius"/>
    </source>
</evidence>